<dbReference type="OrthoDB" id="3806873at2"/>
<gene>
    <name evidence="2" type="ORF">FDK22_09735</name>
</gene>
<dbReference type="InterPro" id="IPR004119">
    <property type="entry name" value="EcKL"/>
</dbReference>
<organism evidence="2 3">
    <name type="scientific">Arcobacter arenosus</name>
    <dbReference type="NCBI Taxonomy" id="2576037"/>
    <lineage>
        <taxon>Bacteria</taxon>
        <taxon>Pseudomonadati</taxon>
        <taxon>Campylobacterota</taxon>
        <taxon>Epsilonproteobacteria</taxon>
        <taxon>Campylobacterales</taxon>
        <taxon>Arcobacteraceae</taxon>
        <taxon>Arcobacter</taxon>
    </lineage>
</organism>
<dbReference type="PANTHER" id="PTHR11012">
    <property type="entry name" value="PROTEIN KINASE-LIKE DOMAIN-CONTAINING"/>
    <property type="match status" value="1"/>
</dbReference>
<comment type="caution">
    <text evidence="2">The sequence shown here is derived from an EMBL/GenBank/DDBJ whole genome shotgun (WGS) entry which is preliminary data.</text>
</comment>
<evidence type="ECO:0000313" key="2">
    <source>
        <dbReference type="EMBL" id="TLP37594.1"/>
    </source>
</evidence>
<keyword evidence="2" id="KW-0808">Transferase</keyword>
<dbReference type="PANTHER" id="PTHR11012:SF30">
    <property type="entry name" value="PROTEIN KINASE-LIKE DOMAIN-CONTAINING"/>
    <property type="match status" value="1"/>
</dbReference>
<dbReference type="InterPro" id="IPR015897">
    <property type="entry name" value="CHK_kinase-like"/>
</dbReference>
<dbReference type="RefSeq" id="WP_138152739.1">
    <property type="nucleotide sequence ID" value="NZ_VANU01000004.1"/>
</dbReference>
<reference evidence="2 3" key="1">
    <citation type="submission" date="2019-05" db="EMBL/GenBank/DDBJ databases">
        <title>Arcobacter sp. nov., isolated from sea sediment.</title>
        <authorList>
            <person name="Kim W."/>
        </authorList>
    </citation>
    <scope>NUCLEOTIDE SEQUENCE [LARGE SCALE GENOMIC DNA]</scope>
    <source>
        <strain evidence="2 3">CAU 1517</strain>
    </source>
</reference>
<evidence type="ECO:0000313" key="3">
    <source>
        <dbReference type="Proteomes" id="UP000308901"/>
    </source>
</evidence>
<proteinExistence type="predicted"/>
<dbReference type="InterPro" id="IPR011009">
    <property type="entry name" value="Kinase-like_dom_sf"/>
</dbReference>
<dbReference type="AlphaFoldDB" id="A0A5R8XZP7"/>
<dbReference type="GO" id="GO:0016740">
    <property type="term" value="F:transferase activity"/>
    <property type="evidence" value="ECO:0007669"/>
    <property type="project" value="UniProtKB-KW"/>
</dbReference>
<evidence type="ECO:0000259" key="1">
    <source>
        <dbReference type="SMART" id="SM00587"/>
    </source>
</evidence>
<sequence>MNSLYQNIGNDLDIGELISKEIIQTLWSGYGELVRLKFELKKVIVKHIKLPKPELHPRGWNTDFSHQRKLHSYEVEVNWYENFSKDVDERCRIPQGLKTFKTENEYLIVMEDLADIELTDTTLNANESHLKVCLSWLANFHAKYLNVKNELLWKTGTYWHLETRPDEFERLEDCELKQYANTIDEILKNTKYQTIVHGDAKLANFCFNRIVTKCAAVDFQYVGHGCGMKDLAYFMSSAVEPEDCEDLEEFIKDIYFDELHKAIEIYHPDIDPQDVEDEWRMLFCLSWADFKRFLKGWSPEHFKINTYSQAVTNRALIYLKRLENA</sequence>
<dbReference type="Proteomes" id="UP000308901">
    <property type="component" value="Unassembled WGS sequence"/>
</dbReference>
<keyword evidence="3" id="KW-1185">Reference proteome</keyword>
<accession>A0A5R8XZP7</accession>
<dbReference type="Gene3D" id="3.90.1200.10">
    <property type="match status" value="1"/>
</dbReference>
<dbReference type="SMART" id="SM00587">
    <property type="entry name" value="CHK"/>
    <property type="match status" value="1"/>
</dbReference>
<protein>
    <submittedName>
        <fullName evidence="2">Phosphotransferase</fullName>
    </submittedName>
</protein>
<dbReference type="Pfam" id="PF02958">
    <property type="entry name" value="EcKL"/>
    <property type="match status" value="1"/>
</dbReference>
<dbReference type="SUPFAM" id="SSF56112">
    <property type="entry name" value="Protein kinase-like (PK-like)"/>
    <property type="match status" value="1"/>
</dbReference>
<name>A0A5R8XZP7_9BACT</name>
<dbReference type="EMBL" id="VANU01000004">
    <property type="protein sequence ID" value="TLP37594.1"/>
    <property type="molecule type" value="Genomic_DNA"/>
</dbReference>
<feature type="domain" description="CHK kinase-like" evidence="1">
    <location>
        <begin position="108"/>
        <end position="265"/>
    </location>
</feature>